<evidence type="ECO:0000313" key="3">
    <source>
        <dbReference type="Proteomes" id="UP001500668"/>
    </source>
</evidence>
<sequence length="52" mass="5517">MTRRPPGERPETDASTEDAVLDDFWWPVATLPTAGDGVEGQSPADSLAAGKF</sequence>
<dbReference type="Proteomes" id="UP001500668">
    <property type="component" value="Unassembled WGS sequence"/>
</dbReference>
<accession>A0ABP3QJF0</accession>
<dbReference type="EMBL" id="BAAACA010000009">
    <property type="protein sequence ID" value="GAA0589709.1"/>
    <property type="molecule type" value="Genomic_DNA"/>
</dbReference>
<proteinExistence type="predicted"/>
<keyword evidence="3" id="KW-1185">Reference proteome</keyword>
<feature type="region of interest" description="Disordered" evidence="1">
    <location>
        <begin position="32"/>
        <end position="52"/>
    </location>
</feature>
<reference evidence="3" key="1">
    <citation type="journal article" date="2019" name="Int. J. Syst. Evol. Microbiol.">
        <title>The Global Catalogue of Microorganisms (GCM) 10K type strain sequencing project: providing services to taxonomists for standard genome sequencing and annotation.</title>
        <authorList>
            <consortium name="The Broad Institute Genomics Platform"/>
            <consortium name="The Broad Institute Genome Sequencing Center for Infectious Disease"/>
            <person name="Wu L."/>
            <person name="Ma J."/>
        </authorList>
    </citation>
    <scope>NUCLEOTIDE SEQUENCE [LARGE SCALE GENOMIC DNA]</scope>
    <source>
        <strain evidence="3">JCM 5067</strain>
    </source>
</reference>
<gene>
    <name evidence="2" type="ORF">GCM10010394_18920</name>
</gene>
<name>A0ABP3QJF0_9ACTN</name>
<dbReference type="RefSeq" id="WP_344072222.1">
    <property type="nucleotide sequence ID" value="NZ_BAAACA010000009.1"/>
</dbReference>
<protein>
    <submittedName>
        <fullName evidence="2">Uncharacterized protein</fullName>
    </submittedName>
</protein>
<organism evidence="2 3">
    <name type="scientific">Streptomyces crystallinus</name>
    <dbReference type="NCBI Taxonomy" id="68191"/>
    <lineage>
        <taxon>Bacteria</taxon>
        <taxon>Bacillati</taxon>
        <taxon>Actinomycetota</taxon>
        <taxon>Actinomycetes</taxon>
        <taxon>Kitasatosporales</taxon>
        <taxon>Streptomycetaceae</taxon>
        <taxon>Streptomyces</taxon>
    </lineage>
</organism>
<evidence type="ECO:0000256" key="1">
    <source>
        <dbReference type="SAM" id="MobiDB-lite"/>
    </source>
</evidence>
<comment type="caution">
    <text evidence="2">The sequence shown here is derived from an EMBL/GenBank/DDBJ whole genome shotgun (WGS) entry which is preliminary data.</text>
</comment>
<evidence type="ECO:0000313" key="2">
    <source>
        <dbReference type="EMBL" id="GAA0589709.1"/>
    </source>
</evidence>